<evidence type="ECO:0000256" key="2">
    <source>
        <dbReference type="ARBA" id="ARBA00023315"/>
    </source>
</evidence>
<dbReference type="AlphaFoldDB" id="A0A1M6PGN7"/>
<dbReference type="Proteomes" id="UP000184050">
    <property type="component" value="Unassembled WGS sequence"/>
</dbReference>
<dbReference type="CDD" id="cd04301">
    <property type="entry name" value="NAT_SF"/>
    <property type="match status" value="1"/>
</dbReference>
<dbReference type="InterPro" id="IPR000182">
    <property type="entry name" value="GNAT_dom"/>
</dbReference>
<proteinExistence type="predicted"/>
<dbReference type="EMBL" id="FQZE01000060">
    <property type="protein sequence ID" value="SHK07118.1"/>
    <property type="molecule type" value="Genomic_DNA"/>
</dbReference>
<dbReference type="STRING" id="1168035.SAMN05444280_1607"/>
<dbReference type="RefSeq" id="WP_073174057.1">
    <property type="nucleotide sequence ID" value="NZ_FQZE01000060.1"/>
</dbReference>
<evidence type="ECO:0000259" key="3">
    <source>
        <dbReference type="PROSITE" id="PS51186"/>
    </source>
</evidence>
<keyword evidence="2" id="KW-0012">Acyltransferase</keyword>
<dbReference type="PANTHER" id="PTHR42919">
    <property type="entry name" value="N-ALPHA-ACETYLTRANSFERASE"/>
    <property type="match status" value="1"/>
</dbReference>
<evidence type="ECO:0000313" key="5">
    <source>
        <dbReference type="Proteomes" id="UP000184050"/>
    </source>
</evidence>
<evidence type="ECO:0000256" key="1">
    <source>
        <dbReference type="ARBA" id="ARBA00022679"/>
    </source>
</evidence>
<keyword evidence="1" id="KW-0808">Transferase</keyword>
<accession>A0A1M6PGN7</accession>
<sequence>MENLQIKKVTEIDVWKLQQICTQTFAETFSAMNSEEDMQKYLAKSFSDEKLLAELRKKNTAFYFALVNEKIAGYLQVNSGHSQNELKDENALEIERIYVMKAFQGKRVGQLLFQKALDIAVQKEVDFVWLGVWEHNAKAIRFYRKNGFVIFDKHVFMLGNDKQTDLMMKRQIKNK</sequence>
<gene>
    <name evidence="4" type="ORF">SAMN05444280_1607</name>
</gene>
<dbReference type="InterPro" id="IPR016181">
    <property type="entry name" value="Acyl_CoA_acyltransferase"/>
</dbReference>
<keyword evidence="5" id="KW-1185">Reference proteome</keyword>
<dbReference type="PROSITE" id="PS51186">
    <property type="entry name" value="GNAT"/>
    <property type="match status" value="1"/>
</dbReference>
<reference evidence="4 5" key="1">
    <citation type="submission" date="2016-11" db="EMBL/GenBank/DDBJ databases">
        <authorList>
            <person name="Jaros S."/>
            <person name="Januszkiewicz K."/>
            <person name="Wedrychowicz H."/>
        </authorList>
    </citation>
    <scope>NUCLEOTIDE SEQUENCE [LARGE SCALE GENOMIC DNA]</scope>
    <source>
        <strain evidence="4 5">DSM 27063</strain>
    </source>
</reference>
<dbReference type="PANTHER" id="PTHR42919:SF8">
    <property type="entry name" value="N-ALPHA-ACETYLTRANSFERASE 50"/>
    <property type="match status" value="1"/>
</dbReference>
<dbReference type="SUPFAM" id="SSF55729">
    <property type="entry name" value="Acyl-CoA N-acyltransferases (Nat)"/>
    <property type="match status" value="1"/>
</dbReference>
<organism evidence="4 5">
    <name type="scientific">Tangfeifania diversioriginum</name>
    <dbReference type="NCBI Taxonomy" id="1168035"/>
    <lineage>
        <taxon>Bacteria</taxon>
        <taxon>Pseudomonadati</taxon>
        <taxon>Bacteroidota</taxon>
        <taxon>Bacteroidia</taxon>
        <taxon>Marinilabiliales</taxon>
        <taxon>Prolixibacteraceae</taxon>
        <taxon>Tangfeifania</taxon>
    </lineage>
</organism>
<name>A0A1M6PGN7_9BACT</name>
<dbReference type="Gene3D" id="3.40.630.30">
    <property type="match status" value="1"/>
</dbReference>
<dbReference type="GO" id="GO:0016747">
    <property type="term" value="F:acyltransferase activity, transferring groups other than amino-acyl groups"/>
    <property type="evidence" value="ECO:0007669"/>
    <property type="project" value="InterPro"/>
</dbReference>
<protein>
    <recommendedName>
        <fullName evidence="3">N-acetyltransferase domain-containing protein</fullName>
    </recommendedName>
</protein>
<dbReference type="Pfam" id="PF00583">
    <property type="entry name" value="Acetyltransf_1"/>
    <property type="match status" value="1"/>
</dbReference>
<evidence type="ECO:0000313" key="4">
    <source>
        <dbReference type="EMBL" id="SHK07118.1"/>
    </source>
</evidence>
<dbReference type="OrthoDB" id="9800604at2"/>
<feature type="domain" description="N-acetyltransferase" evidence="3">
    <location>
        <begin position="4"/>
        <end position="173"/>
    </location>
</feature>
<dbReference type="InterPro" id="IPR051556">
    <property type="entry name" value="N-term/lysine_N-AcTrnsfr"/>
</dbReference>